<evidence type="ECO:0000313" key="2">
    <source>
        <dbReference type="Proteomes" id="UP000265520"/>
    </source>
</evidence>
<dbReference type="Proteomes" id="UP000265520">
    <property type="component" value="Unassembled WGS sequence"/>
</dbReference>
<protein>
    <submittedName>
        <fullName evidence="1">Uncharacterized protein</fullName>
    </submittedName>
</protein>
<name>A0A392STA3_9FABA</name>
<sequence>MREKFQWRLILRDGGSNKDVSVAVMKRLGWGVGGEGWWWPRRLFAREKRG</sequence>
<keyword evidence="2" id="KW-1185">Reference proteome</keyword>
<accession>A0A392STA3</accession>
<dbReference type="AlphaFoldDB" id="A0A392STA3"/>
<evidence type="ECO:0000313" key="1">
    <source>
        <dbReference type="EMBL" id="MCI51889.1"/>
    </source>
</evidence>
<reference evidence="1 2" key="1">
    <citation type="journal article" date="2018" name="Front. Plant Sci.">
        <title>Red Clover (Trifolium pratense) and Zigzag Clover (T. medium) - A Picture of Genomic Similarities and Differences.</title>
        <authorList>
            <person name="Dluhosova J."/>
            <person name="Istvanek J."/>
            <person name="Nedelnik J."/>
            <person name="Repkova J."/>
        </authorList>
    </citation>
    <scope>NUCLEOTIDE SEQUENCE [LARGE SCALE GENOMIC DNA]</scope>
    <source>
        <strain evidence="2">cv. 10/8</strain>
        <tissue evidence="1">Leaf</tissue>
    </source>
</reference>
<comment type="caution">
    <text evidence="1">The sequence shown here is derived from an EMBL/GenBank/DDBJ whole genome shotgun (WGS) entry which is preliminary data.</text>
</comment>
<dbReference type="EMBL" id="LXQA010438977">
    <property type="protein sequence ID" value="MCI51889.1"/>
    <property type="molecule type" value="Genomic_DNA"/>
</dbReference>
<feature type="non-terminal residue" evidence="1">
    <location>
        <position position="50"/>
    </location>
</feature>
<proteinExistence type="predicted"/>
<organism evidence="1 2">
    <name type="scientific">Trifolium medium</name>
    <dbReference type="NCBI Taxonomy" id="97028"/>
    <lineage>
        <taxon>Eukaryota</taxon>
        <taxon>Viridiplantae</taxon>
        <taxon>Streptophyta</taxon>
        <taxon>Embryophyta</taxon>
        <taxon>Tracheophyta</taxon>
        <taxon>Spermatophyta</taxon>
        <taxon>Magnoliopsida</taxon>
        <taxon>eudicotyledons</taxon>
        <taxon>Gunneridae</taxon>
        <taxon>Pentapetalae</taxon>
        <taxon>rosids</taxon>
        <taxon>fabids</taxon>
        <taxon>Fabales</taxon>
        <taxon>Fabaceae</taxon>
        <taxon>Papilionoideae</taxon>
        <taxon>50 kb inversion clade</taxon>
        <taxon>NPAAA clade</taxon>
        <taxon>Hologalegina</taxon>
        <taxon>IRL clade</taxon>
        <taxon>Trifolieae</taxon>
        <taxon>Trifolium</taxon>
    </lineage>
</organism>